<sequence length="228" mass="26053">MNDSAIEQETSLSRVELVYRKLRDNIITNQFPPGYQALEPEIAKQLGVSRTPVREALIRLEAENLIQLVPRRGMRVLPLVPDDIKEINEILTGLEVMAVELLAKHKPGRDLLEPMESALDEMDKSLLTGDMELWAEADEKFHRFLLALAGNQRLASMAESVRIQSQRSRKITLKLRPSPESTNSAYRKLLNAIAAGNWQEAKEVHYQHRLEVSQMLVDLLEKYQLPHL</sequence>
<dbReference type="AlphaFoldDB" id="A0AAW7X548"/>
<feature type="domain" description="HTH gntR-type" evidence="4">
    <location>
        <begin position="12"/>
        <end position="79"/>
    </location>
</feature>
<dbReference type="PANTHER" id="PTHR43537:SF24">
    <property type="entry name" value="GLUCONATE OPERON TRANSCRIPTIONAL REPRESSOR"/>
    <property type="match status" value="1"/>
</dbReference>
<dbReference type="RefSeq" id="WP_216063848.1">
    <property type="nucleotide sequence ID" value="NZ_JAHKPP010000023.1"/>
</dbReference>
<dbReference type="SMART" id="SM00345">
    <property type="entry name" value="HTH_GNTR"/>
    <property type="match status" value="1"/>
</dbReference>
<organism evidence="5 6">
    <name type="scientific">Saccharophagus degradans</name>
    <dbReference type="NCBI Taxonomy" id="86304"/>
    <lineage>
        <taxon>Bacteria</taxon>
        <taxon>Pseudomonadati</taxon>
        <taxon>Pseudomonadota</taxon>
        <taxon>Gammaproteobacteria</taxon>
        <taxon>Cellvibrionales</taxon>
        <taxon>Cellvibrionaceae</taxon>
        <taxon>Saccharophagus</taxon>
    </lineage>
</organism>
<evidence type="ECO:0000313" key="6">
    <source>
        <dbReference type="Proteomes" id="UP001169760"/>
    </source>
</evidence>
<reference evidence="5" key="1">
    <citation type="submission" date="2023-07" db="EMBL/GenBank/DDBJ databases">
        <title>Genome content predicts the carbon catabolic preferences of heterotrophic bacteria.</title>
        <authorList>
            <person name="Gralka M."/>
        </authorList>
    </citation>
    <scope>NUCLEOTIDE SEQUENCE</scope>
    <source>
        <strain evidence="5">I3M17_2</strain>
    </source>
</reference>
<dbReference type="Pfam" id="PF00392">
    <property type="entry name" value="GntR"/>
    <property type="match status" value="1"/>
</dbReference>
<evidence type="ECO:0000313" key="5">
    <source>
        <dbReference type="EMBL" id="MDO6421504.1"/>
    </source>
</evidence>
<dbReference type="CDD" id="cd07377">
    <property type="entry name" value="WHTH_GntR"/>
    <property type="match status" value="1"/>
</dbReference>
<dbReference type="InterPro" id="IPR011711">
    <property type="entry name" value="GntR_C"/>
</dbReference>
<name>A0AAW7X548_9GAMM</name>
<keyword evidence="2" id="KW-0238">DNA-binding</keyword>
<dbReference type="PROSITE" id="PS50949">
    <property type="entry name" value="HTH_GNTR"/>
    <property type="match status" value="1"/>
</dbReference>
<protein>
    <submittedName>
        <fullName evidence="5">GntR family transcriptional regulator</fullName>
    </submittedName>
</protein>
<dbReference type="Proteomes" id="UP001169760">
    <property type="component" value="Unassembled WGS sequence"/>
</dbReference>
<proteinExistence type="predicted"/>
<dbReference type="EMBL" id="JAUOPB010000002">
    <property type="protein sequence ID" value="MDO6421504.1"/>
    <property type="molecule type" value="Genomic_DNA"/>
</dbReference>
<dbReference type="InterPro" id="IPR000524">
    <property type="entry name" value="Tscrpt_reg_HTH_GntR"/>
</dbReference>
<accession>A0AAW7X548</accession>
<dbReference type="PANTHER" id="PTHR43537">
    <property type="entry name" value="TRANSCRIPTIONAL REGULATOR, GNTR FAMILY"/>
    <property type="match status" value="1"/>
</dbReference>
<dbReference type="GO" id="GO:0003677">
    <property type="term" value="F:DNA binding"/>
    <property type="evidence" value="ECO:0007669"/>
    <property type="project" value="UniProtKB-KW"/>
</dbReference>
<dbReference type="GO" id="GO:0003700">
    <property type="term" value="F:DNA-binding transcription factor activity"/>
    <property type="evidence" value="ECO:0007669"/>
    <property type="project" value="InterPro"/>
</dbReference>
<evidence type="ECO:0000256" key="1">
    <source>
        <dbReference type="ARBA" id="ARBA00023015"/>
    </source>
</evidence>
<evidence type="ECO:0000256" key="2">
    <source>
        <dbReference type="ARBA" id="ARBA00023125"/>
    </source>
</evidence>
<keyword evidence="3" id="KW-0804">Transcription</keyword>
<keyword evidence="1" id="KW-0805">Transcription regulation</keyword>
<comment type="caution">
    <text evidence="5">The sequence shown here is derived from an EMBL/GenBank/DDBJ whole genome shotgun (WGS) entry which is preliminary data.</text>
</comment>
<evidence type="ECO:0000259" key="4">
    <source>
        <dbReference type="PROSITE" id="PS50949"/>
    </source>
</evidence>
<dbReference type="Pfam" id="PF07729">
    <property type="entry name" value="FCD"/>
    <property type="match status" value="1"/>
</dbReference>
<gene>
    <name evidence="5" type="ORF">Q4521_03370</name>
</gene>
<evidence type="ECO:0000256" key="3">
    <source>
        <dbReference type="ARBA" id="ARBA00023163"/>
    </source>
</evidence>
<dbReference type="SMART" id="SM00895">
    <property type="entry name" value="FCD"/>
    <property type="match status" value="1"/>
</dbReference>